<keyword evidence="3" id="KW-1185">Reference proteome</keyword>
<dbReference type="Proteomes" id="UP001189429">
    <property type="component" value="Unassembled WGS sequence"/>
</dbReference>
<dbReference type="SUPFAM" id="SSF52540">
    <property type="entry name" value="P-loop containing nucleoside triphosphate hydrolases"/>
    <property type="match status" value="1"/>
</dbReference>
<evidence type="ECO:0000313" key="3">
    <source>
        <dbReference type="Proteomes" id="UP001189429"/>
    </source>
</evidence>
<reference evidence="2" key="1">
    <citation type="submission" date="2023-10" db="EMBL/GenBank/DDBJ databases">
        <authorList>
            <person name="Chen Y."/>
            <person name="Shah S."/>
            <person name="Dougan E. K."/>
            <person name="Thang M."/>
            <person name="Chan C."/>
        </authorList>
    </citation>
    <scope>NUCLEOTIDE SEQUENCE [LARGE SCALE GENOMIC DNA]</scope>
</reference>
<evidence type="ECO:0000313" key="2">
    <source>
        <dbReference type="EMBL" id="CAK0821185.1"/>
    </source>
</evidence>
<dbReference type="EMBL" id="CAUYUJ010007558">
    <property type="protein sequence ID" value="CAK0821185.1"/>
    <property type="molecule type" value="Genomic_DNA"/>
</dbReference>
<evidence type="ECO:0000256" key="1">
    <source>
        <dbReference type="SAM" id="MobiDB-lite"/>
    </source>
</evidence>
<dbReference type="Gene3D" id="3.40.50.300">
    <property type="entry name" value="P-loop containing nucleotide triphosphate hydrolases"/>
    <property type="match status" value="1"/>
</dbReference>
<dbReference type="PANTHER" id="PTHR45865:SF1">
    <property type="entry name" value="E3 UBIQUITIN-PROTEIN LIGASE SHPRH"/>
    <property type="match status" value="1"/>
</dbReference>
<comment type="caution">
    <text evidence="2">The sequence shown here is derived from an EMBL/GenBank/DDBJ whole genome shotgun (WGS) entry which is preliminary data.</text>
</comment>
<dbReference type="InterPro" id="IPR052583">
    <property type="entry name" value="ATP-helicase/E3_Ub-Ligase"/>
</dbReference>
<protein>
    <submittedName>
        <fullName evidence="2">Uncharacterized protein</fullName>
    </submittedName>
</protein>
<accession>A0ABN9RS86</accession>
<proteinExistence type="predicted"/>
<feature type="region of interest" description="Disordered" evidence="1">
    <location>
        <begin position="121"/>
        <end position="166"/>
    </location>
</feature>
<name>A0ABN9RS86_9DINO</name>
<dbReference type="PANTHER" id="PTHR45865">
    <property type="entry name" value="E3 UBIQUITIN-PROTEIN LIGASE SHPRH FAMILY MEMBER"/>
    <property type="match status" value="1"/>
</dbReference>
<sequence>MVNLCMGMTLSRVSSAPPVACFSLWVRPRCGREKEAAAARDEGRYLAPASEKERVGWAKDSASGTNMTHASHVLLVHPMVAGSAEEQRAYEAQAIGRVRRWGQRRRVQVYRFVVQETPSRRTWLRHGTPPREAPGPRPAGPARTKRRRRLLQPSTSPRPNASWRCW</sequence>
<dbReference type="InterPro" id="IPR027417">
    <property type="entry name" value="P-loop_NTPase"/>
</dbReference>
<organism evidence="2 3">
    <name type="scientific">Prorocentrum cordatum</name>
    <dbReference type="NCBI Taxonomy" id="2364126"/>
    <lineage>
        <taxon>Eukaryota</taxon>
        <taxon>Sar</taxon>
        <taxon>Alveolata</taxon>
        <taxon>Dinophyceae</taxon>
        <taxon>Prorocentrales</taxon>
        <taxon>Prorocentraceae</taxon>
        <taxon>Prorocentrum</taxon>
    </lineage>
</organism>
<gene>
    <name evidence="2" type="ORF">PCOR1329_LOCUS22578</name>
</gene>